<keyword evidence="2 3" id="KW-0833">Ubl conjugation pathway</keyword>
<protein>
    <recommendedName>
        <fullName evidence="3">Skp1-related protein</fullName>
    </recommendedName>
</protein>
<evidence type="ECO:0000256" key="1">
    <source>
        <dbReference type="ARBA" id="ARBA00009993"/>
    </source>
</evidence>
<dbReference type="InterPro" id="IPR011333">
    <property type="entry name" value="SKP1/BTB/POZ_sf"/>
</dbReference>
<keyword evidence="7" id="KW-1185">Reference proteome</keyword>
<feature type="domain" description="SKP1 component POZ" evidence="5">
    <location>
        <begin position="6"/>
        <end position="65"/>
    </location>
</feature>
<dbReference type="PIRSF" id="PIRSF028729">
    <property type="entry name" value="E3_ubiquit_lig_SCF_Skp"/>
    <property type="match status" value="1"/>
</dbReference>
<dbReference type="Pfam" id="PF03931">
    <property type="entry name" value="Skp1_POZ"/>
    <property type="match status" value="1"/>
</dbReference>
<evidence type="ECO:0000259" key="4">
    <source>
        <dbReference type="Pfam" id="PF01466"/>
    </source>
</evidence>
<proteinExistence type="inferred from homology"/>
<comment type="function">
    <text evidence="3">Probable essential component of SCF (SKP1-CUL1-F-box protein) E3 ubiquitin-protein ligase complexes, which mediate the ubiquitination and subsequent proteasomal degradation of target proteins. Regulates cell proliferation during embryonic and larval development.</text>
</comment>
<feature type="domain" description="SKP1 component dimerisation" evidence="4">
    <location>
        <begin position="115"/>
        <end position="160"/>
    </location>
</feature>
<reference evidence="6 7" key="1">
    <citation type="submission" date="2024-08" db="EMBL/GenBank/DDBJ databases">
        <title>Gnathostoma spinigerum genome.</title>
        <authorList>
            <person name="Gonzalez-Bertolin B."/>
            <person name="Monzon S."/>
            <person name="Zaballos A."/>
            <person name="Jimenez P."/>
            <person name="Dekumyoy P."/>
            <person name="Varona S."/>
            <person name="Cuesta I."/>
            <person name="Sumanam S."/>
            <person name="Adisakwattana P."/>
            <person name="Gasser R.B."/>
            <person name="Hernandez-Gonzalez A."/>
            <person name="Young N.D."/>
            <person name="Perteguer M.J."/>
        </authorList>
    </citation>
    <scope>NUCLEOTIDE SEQUENCE [LARGE SCALE GENOMIC DNA]</scope>
    <source>
        <strain evidence="6">AL3</strain>
        <tissue evidence="6">Liver</tissue>
    </source>
</reference>
<dbReference type="Gene3D" id="3.30.710.10">
    <property type="entry name" value="Potassium Channel Kv1.1, Chain A"/>
    <property type="match status" value="1"/>
</dbReference>
<dbReference type="InterPro" id="IPR016897">
    <property type="entry name" value="SKP1"/>
</dbReference>
<dbReference type="Proteomes" id="UP001608902">
    <property type="component" value="Unassembled WGS sequence"/>
</dbReference>
<dbReference type="EMBL" id="JBGFUD010000383">
    <property type="protein sequence ID" value="MFH4974426.1"/>
    <property type="molecule type" value="Genomic_DNA"/>
</dbReference>
<comment type="pathway">
    <text evidence="3">Protein modification; protein ubiquitination.</text>
</comment>
<dbReference type="AlphaFoldDB" id="A0ABD6EAH9"/>
<dbReference type="InterPro" id="IPR016073">
    <property type="entry name" value="Skp1_comp_POZ"/>
</dbReference>
<evidence type="ECO:0000313" key="7">
    <source>
        <dbReference type="Proteomes" id="UP001608902"/>
    </source>
</evidence>
<comment type="caution">
    <text evidence="6">The sequence shown here is derived from an EMBL/GenBank/DDBJ whole genome shotgun (WGS) entry which is preliminary data.</text>
</comment>
<evidence type="ECO:0000313" key="6">
    <source>
        <dbReference type="EMBL" id="MFH4974426.1"/>
    </source>
</evidence>
<evidence type="ECO:0000256" key="3">
    <source>
        <dbReference type="PIRNR" id="PIRNR028729"/>
    </source>
</evidence>
<sequence length="164" mass="18932">MNRHTLTLESSDGRVLSVPRDIAMLSETISSLIEDVIPDDHTPIPLYSIDYETLKRVVSWMVRHSQEGPPPEVDVKKHDGIAYHIRDWERVMFAAEERSDLFRMMNAANYLQISPLLKSSTAYVAEKVSSLSVDEARDYLNLVDDYTPEEKERIRLDSQWVQLP</sequence>
<dbReference type="SUPFAM" id="SSF81382">
    <property type="entry name" value="Skp1 dimerisation domain-like"/>
    <property type="match status" value="1"/>
</dbReference>
<dbReference type="InterPro" id="IPR016072">
    <property type="entry name" value="Skp1_comp_dimer"/>
</dbReference>
<dbReference type="SMART" id="SM00512">
    <property type="entry name" value="Skp1"/>
    <property type="match status" value="1"/>
</dbReference>
<evidence type="ECO:0000256" key="2">
    <source>
        <dbReference type="ARBA" id="ARBA00022786"/>
    </source>
</evidence>
<dbReference type="Pfam" id="PF01466">
    <property type="entry name" value="Skp1"/>
    <property type="match status" value="1"/>
</dbReference>
<comment type="similarity">
    <text evidence="1 3">Belongs to the SKP1 family.</text>
</comment>
<accession>A0ABD6EAH9</accession>
<dbReference type="PANTHER" id="PTHR11165">
    <property type="entry name" value="SKP1"/>
    <property type="match status" value="1"/>
</dbReference>
<dbReference type="InterPro" id="IPR001232">
    <property type="entry name" value="SKP1-like"/>
</dbReference>
<organism evidence="6 7">
    <name type="scientific">Gnathostoma spinigerum</name>
    <dbReference type="NCBI Taxonomy" id="75299"/>
    <lineage>
        <taxon>Eukaryota</taxon>
        <taxon>Metazoa</taxon>
        <taxon>Ecdysozoa</taxon>
        <taxon>Nematoda</taxon>
        <taxon>Chromadorea</taxon>
        <taxon>Rhabditida</taxon>
        <taxon>Spirurina</taxon>
        <taxon>Gnathostomatomorpha</taxon>
        <taxon>Gnathostomatoidea</taxon>
        <taxon>Gnathostomatidae</taxon>
        <taxon>Gnathostoma</taxon>
    </lineage>
</organism>
<name>A0ABD6EAH9_9BILA</name>
<dbReference type="InterPro" id="IPR036296">
    <property type="entry name" value="SKP1-like_dim_sf"/>
</dbReference>
<evidence type="ECO:0000259" key="5">
    <source>
        <dbReference type="Pfam" id="PF03931"/>
    </source>
</evidence>
<dbReference type="SUPFAM" id="SSF54695">
    <property type="entry name" value="POZ domain"/>
    <property type="match status" value="1"/>
</dbReference>
<gene>
    <name evidence="6" type="ORF">AB6A40_001135</name>
</gene>